<dbReference type="KEGG" id="msl:Msil_0234"/>
<reference evidence="7 8" key="1">
    <citation type="journal article" date="2010" name="J. Bacteriol.">
        <title>Complete genome sequence of the aerobic facultative methanotroph Methylocella silvestris BL2.</title>
        <authorList>
            <person name="Chen Y."/>
            <person name="Crombie A."/>
            <person name="Rahman M.T."/>
            <person name="Dedysh S.N."/>
            <person name="Liesack W."/>
            <person name="Stott M.B."/>
            <person name="Alam M."/>
            <person name="Theisen A.R."/>
            <person name="Murrell J.C."/>
            <person name="Dunfield P.F."/>
        </authorList>
    </citation>
    <scope>NUCLEOTIDE SEQUENCE [LARGE SCALE GENOMIC DNA]</scope>
    <source>
        <strain evidence="8">DSM 15510 / CIP 108128 / LMG 27833 / NCIMB 13906 / BL2</strain>
    </source>
</reference>
<dbReference type="GO" id="GO:0016020">
    <property type="term" value="C:membrane"/>
    <property type="evidence" value="ECO:0007669"/>
    <property type="project" value="UniProtKB-SubCell"/>
</dbReference>
<keyword evidence="5" id="KW-0175">Coiled coil</keyword>
<feature type="domain" description="Multidrug resistance protein MdtA-like barrel-sandwich hybrid" evidence="6">
    <location>
        <begin position="41"/>
        <end position="211"/>
    </location>
</feature>
<dbReference type="eggNOG" id="COG1566">
    <property type="taxonomic scope" value="Bacteria"/>
</dbReference>
<comment type="subcellular location">
    <subcellularLocation>
        <location evidence="1">Membrane</location>
        <topology evidence="1">Single-pass membrane protein</topology>
    </subcellularLocation>
</comment>
<evidence type="ECO:0000313" key="8">
    <source>
        <dbReference type="Proteomes" id="UP000002257"/>
    </source>
</evidence>
<dbReference type="InterPro" id="IPR050739">
    <property type="entry name" value="MFP"/>
</dbReference>
<evidence type="ECO:0000259" key="6">
    <source>
        <dbReference type="Pfam" id="PF25917"/>
    </source>
</evidence>
<evidence type="ECO:0000256" key="4">
    <source>
        <dbReference type="ARBA" id="ARBA00023136"/>
    </source>
</evidence>
<dbReference type="EMBL" id="CP001280">
    <property type="protein sequence ID" value="ACK49215.1"/>
    <property type="molecule type" value="Genomic_DNA"/>
</dbReference>
<keyword evidence="4" id="KW-0472">Membrane</keyword>
<organism evidence="7 8">
    <name type="scientific">Methylocella silvestris (strain DSM 15510 / CIP 108128 / LMG 27833 / NCIMB 13906 / BL2)</name>
    <dbReference type="NCBI Taxonomy" id="395965"/>
    <lineage>
        <taxon>Bacteria</taxon>
        <taxon>Pseudomonadati</taxon>
        <taxon>Pseudomonadota</taxon>
        <taxon>Alphaproteobacteria</taxon>
        <taxon>Hyphomicrobiales</taxon>
        <taxon>Beijerinckiaceae</taxon>
        <taxon>Methylocella</taxon>
    </lineage>
</organism>
<evidence type="ECO:0000256" key="5">
    <source>
        <dbReference type="SAM" id="Coils"/>
    </source>
</evidence>
<protein>
    <submittedName>
        <fullName evidence="7">Secretion protein HlyD family protein</fullName>
    </submittedName>
</protein>
<dbReference type="Gene3D" id="2.40.50.100">
    <property type="match status" value="1"/>
</dbReference>
<evidence type="ECO:0000313" key="7">
    <source>
        <dbReference type="EMBL" id="ACK49215.1"/>
    </source>
</evidence>
<gene>
    <name evidence="7" type="ordered locus">Msil_0234</name>
</gene>
<keyword evidence="3" id="KW-1133">Transmembrane helix</keyword>
<feature type="coiled-coil region" evidence="5">
    <location>
        <begin position="132"/>
        <end position="159"/>
    </location>
</feature>
<dbReference type="InterPro" id="IPR058625">
    <property type="entry name" value="MdtA-like_BSH"/>
</dbReference>
<evidence type="ECO:0000256" key="3">
    <source>
        <dbReference type="ARBA" id="ARBA00022989"/>
    </source>
</evidence>
<name>B8ENX7_METSB</name>
<sequence length="321" mass="34979">MKRWMRFALIVGVIAAVFLAYEVVTSYVAYTADAFVQSDLVAVAPEITGRIVAVHIVDNQTVKTGDLLVEIDPVPFKLDVDQRQALAEEARAQVQIDKDRIAAANDAVTSATSALALARLTQQRASTLMSAADVSQAAVDRANDALSRAEANAASAQSDVAATLSTAAMHQASLRKAEADLAIAQWRLDRTKIVAPLDGAINNLTVRVGDTGTVNVPLIGIVAATGWRIIANYKQDYIRNFTLGANAWVWLDSEPWRFHRARIKGIARGISREEGTQKLMPYVAPTTDWIRLQRRFPVTLTLVDPPETLYMGADARVVIFP</sequence>
<evidence type="ECO:0000256" key="2">
    <source>
        <dbReference type="ARBA" id="ARBA00022692"/>
    </source>
</evidence>
<proteinExistence type="predicted"/>
<dbReference type="SUPFAM" id="SSF111369">
    <property type="entry name" value="HlyD-like secretion proteins"/>
    <property type="match status" value="2"/>
</dbReference>
<dbReference type="AlphaFoldDB" id="B8ENX7"/>
<keyword evidence="2" id="KW-0812">Transmembrane</keyword>
<dbReference type="PANTHER" id="PTHR30386:SF26">
    <property type="entry name" value="TRANSPORT PROTEIN COMB"/>
    <property type="match status" value="1"/>
</dbReference>
<dbReference type="Gene3D" id="2.40.30.170">
    <property type="match status" value="1"/>
</dbReference>
<dbReference type="STRING" id="395965.Msil_0234"/>
<dbReference type="HOGENOM" id="CLU_018816_15_2_5"/>
<dbReference type="PANTHER" id="PTHR30386">
    <property type="entry name" value="MEMBRANE FUSION SUBUNIT OF EMRAB-TOLC MULTIDRUG EFFLUX PUMP"/>
    <property type="match status" value="1"/>
</dbReference>
<keyword evidence="8" id="KW-1185">Reference proteome</keyword>
<evidence type="ECO:0000256" key="1">
    <source>
        <dbReference type="ARBA" id="ARBA00004167"/>
    </source>
</evidence>
<accession>B8ENX7</accession>
<dbReference type="Pfam" id="PF25917">
    <property type="entry name" value="BSH_RND"/>
    <property type="match status" value="1"/>
</dbReference>
<dbReference type="Proteomes" id="UP000002257">
    <property type="component" value="Chromosome"/>
</dbReference>